<evidence type="ECO:0000256" key="5">
    <source>
        <dbReference type="SAM" id="Phobius"/>
    </source>
</evidence>
<dbReference type="SMART" id="SM00304">
    <property type="entry name" value="HAMP"/>
    <property type="match status" value="1"/>
</dbReference>
<dbReference type="CDD" id="cd06225">
    <property type="entry name" value="HAMP"/>
    <property type="match status" value="1"/>
</dbReference>
<dbReference type="AlphaFoldDB" id="A0AA47KK70"/>
<feature type="transmembrane region" description="Helical" evidence="5">
    <location>
        <begin position="12"/>
        <end position="30"/>
    </location>
</feature>
<dbReference type="PANTHER" id="PTHR32089:SF120">
    <property type="entry name" value="METHYL-ACCEPTING CHEMOTAXIS PROTEIN TLPQ"/>
    <property type="match status" value="1"/>
</dbReference>
<dbReference type="InterPro" id="IPR004089">
    <property type="entry name" value="MCPsignal_dom"/>
</dbReference>
<dbReference type="Gene3D" id="1.10.287.950">
    <property type="entry name" value="Methyl-accepting chemotaxis protein"/>
    <property type="match status" value="1"/>
</dbReference>
<evidence type="ECO:0000256" key="1">
    <source>
        <dbReference type="ARBA" id="ARBA00004370"/>
    </source>
</evidence>
<dbReference type="GO" id="GO:0006935">
    <property type="term" value="P:chemotaxis"/>
    <property type="evidence" value="ECO:0007669"/>
    <property type="project" value="UniProtKB-ARBA"/>
</dbReference>
<dbReference type="Pfam" id="PF00015">
    <property type="entry name" value="MCPsignal"/>
    <property type="match status" value="1"/>
</dbReference>
<reference evidence="8" key="1">
    <citation type="submission" date="2022-09" db="EMBL/GenBank/DDBJ databases">
        <authorList>
            <person name="Li Z.-J."/>
        </authorList>
    </citation>
    <scope>NUCLEOTIDE SEQUENCE</scope>
    <source>
        <strain evidence="8">TGB11</strain>
    </source>
</reference>
<name>A0AA47KK70_9GAMM</name>
<accession>A0AA47KK70</accession>
<evidence type="ECO:0000256" key="4">
    <source>
        <dbReference type="PROSITE-ProRule" id="PRU00284"/>
    </source>
</evidence>
<dbReference type="PROSITE" id="PS50111">
    <property type="entry name" value="CHEMOTAXIS_TRANSDUC_2"/>
    <property type="match status" value="1"/>
</dbReference>
<dbReference type="CDD" id="cd11386">
    <property type="entry name" value="MCP_signal"/>
    <property type="match status" value="1"/>
</dbReference>
<dbReference type="Pfam" id="PF00672">
    <property type="entry name" value="HAMP"/>
    <property type="match status" value="1"/>
</dbReference>
<dbReference type="EMBL" id="CP114588">
    <property type="protein sequence ID" value="WBA08411.1"/>
    <property type="molecule type" value="Genomic_DNA"/>
</dbReference>
<dbReference type="SMART" id="SM00283">
    <property type="entry name" value="MA"/>
    <property type="match status" value="1"/>
</dbReference>
<evidence type="ECO:0000313" key="8">
    <source>
        <dbReference type="EMBL" id="WBA08411.1"/>
    </source>
</evidence>
<dbReference type="GO" id="GO:0007165">
    <property type="term" value="P:signal transduction"/>
    <property type="evidence" value="ECO:0007669"/>
    <property type="project" value="UniProtKB-KW"/>
</dbReference>
<dbReference type="Pfam" id="PF12729">
    <property type="entry name" value="4HB_MCP_1"/>
    <property type="match status" value="1"/>
</dbReference>
<proteinExistence type="inferred from homology"/>
<comment type="subcellular location">
    <subcellularLocation>
        <location evidence="1">Membrane</location>
    </subcellularLocation>
</comment>
<feature type="domain" description="Methyl-accepting transducer" evidence="6">
    <location>
        <begin position="269"/>
        <end position="505"/>
    </location>
</feature>
<keyword evidence="5" id="KW-0472">Membrane</keyword>
<evidence type="ECO:0000256" key="3">
    <source>
        <dbReference type="ARBA" id="ARBA00029447"/>
    </source>
</evidence>
<feature type="domain" description="HAMP" evidence="7">
    <location>
        <begin position="210"/>
        <end position="264"/>
    </location>
</feature>
<dbReference type="GO" id="GO:0016020">
    <property type="term" value="C:membrane"/>
    <property type="evidence" value="ECO:0007669"/>
    <property type="project" value="UniProtKB-SubCell"/>
</dbReference>
<dbReference type="RefSeq" id="WP_269578878.1">
    <property type="nucleotide sequence ID" value="NZ_CP114588.1"/>
</dbReference>
<evidence type="ECO:0000256" key="2">
    <source>
        <dbReference type="ARBA" id="ARBA00023224"/>
    </source>
</evidence>
<dbReference type="PANTHER" id="PTHR32089">
    <property type="entry name" value="METHYL-ACCEPTING CHEMOTAXIS PROTEIN MCPB"/>
    <property type="match status" value="1"/>
</dbReference>
<dbReference type="PROSITE" id="PS50885">
    <property type="entry name" value="HAMP"/>
    <property type="match status" value="1"/>
</dbReference>
<dbReference type="Proteomes" id="UP001164748">
    <property type="component" value="Chromosome"/>
</dbReference>
<dbReference type="SUPFAM" id="SSF58104">
    <property type="entry name" value="Methyl-accepting chemotaxis protein (MCP) signaling domain"/>
    <property type="match status" value="1"/>
</dbReference>
<protein>
    <submittedName>
        <fullName evidence="8">Methyl-accepting chemotaxis protein</fullName>
    </submittedName>
</protein>
<keyword evidence="5" id="KW-1133">Transmembrane helix</keyword>
<keyword evidence="5" id="KW-0812">Transmembrane</keyword>
<dbReference type="FunFam" id="1.10.287.950:FF:000001">
    <property type="entry name" value="Methyl-accepting chemotaxis sensory transducer"/>
    <property type="match status" value="1"/>
</dbReference>
<sequence length="543" mass="59384">MLKNLSIGKKFTAAFSLIGIAVVIFGFYIYTQVSGMRDNMLNFTDDTLPAVLEIERLNEEIIRIRQDQYAVLTFSDPAERREILGEIDVMKRDYSRALDAYEESLWYDNERAIFTRIQNHWDQYNQELSAFPDRVEAGQLTAAQKILSSSFGTFGQLDKALKEMSELTQGFITSNRTSMLNQVSTVSMTIIGVLLAVIAFMIVVAVVFTRAIINPLRLVMEQSSAIAKGDLTYQLDRSQIGNDEMGKLADSSIAMQDSLRSLIEEVIAAVTQLSSAVEEVSAVSSQTSSGMQNQQHEVSQVATAMAQMKATVADVAQNTESSSTAANEASEQSRMGAQDIDGMVGSIRKVAEDMRQTGDTVNELDQQSKQINMVVDVIRDIAEQTNLLALNAAIEAARAGESGRGFAVVADEVRTLAGRTQDSTGEITAIIEKLQQFATQARNATTQSCESIEQCVEQGDQAQQLVRGIETSVENIADMGMQIASACGEQDSVADELSRNIERINDSAQEVAGGADQTAQACNELSQLAQSLQSTMQRFRLTK</sequence>
<comment type="similarity">
    <text evidence="3">Belongs to the methyl-accepting chemotaxis (MCP) protein family.</text>
</comment>
<evidence type="ECO:0000259" key="6">
    <source>
        <dbReference type="PROSITE" id="PS50111"/>
    </source>
</evidence>
<dbReference type="InterPro" id="IPR024478">
    <property type="entry name" value="HlyB_4HB_MCP"/>
</dbReference>
<gene>
    <name evidence="8" type="ORF">N8M53_11445</name>
</gene>
<organism evidence="8 9">
    <name type="scientific">Salinivibrio kushneri</name>
    <dbReference type="NCBI Taxonomy" id="1908198"/>
    <lineage>
        <taxon>Bacteria</taxon>
        <taxon>Pseudomonadati</taxon>
        <taxon>Pseudomonadota</taxon>
        <taxon>Gammaproteobacteria</taxon>
        <taxon>Vibrionales</taxon>
        <taxon>Vibrionaceae</taxon>
        <taxon>Salinivibrio</taxon>
    </lineage>
</organism>
<dbReference type="InterPro" id="IPR003660">
    <property type="entry name" value="HAMP_dom"/>
</dbReference>
<feature type="transmembrane region" description="Helical" evidence="5">
    <location>
        <begin position="186"/>
        <end position="208"/>
    </location>
</feature>
<keyword evidence="2 4" id="KW-0807">Transducer</keyword>
<evidence type="ECO:0000313" key="9">
    <source>
        <dbReference type="Proteomes" id="UP001164748"/>
    </source>
</evidence>
<evidence type="ECO:0000259" key="7">
    <source>
        <dbReference type="PROSITE" id="PS50885"/>
    </source>
</evidence>